<feature type="transmembrane region" description="Helical" evidence="1">
    <location>
        <begin position="158"/>
        <end position="179"/>
    </location>
</feature>
<dbReference type="Proteomes" id="UP001236663">
    <property type="component" value="Unassembled WGS sequence"/>
</dbReference>
<protein>
    <submittedName>
        <fullName evidence="2">Uncharacterized protein</fullName>
    </submittedName>
</protein>
<feature type="transmembrane region" description="Helical" evidence="1">
    <location>
        <begin position="94"/>
        <end position="111"/>
    </location>
</feature>
<sequence>MNKKNQVSIIVLSIALLAGVAAFIGIFLHVGNGTFVYQSIRGHDVVIYGKGLYQHMPADVAVQGIAQDYVTLFIAIPLLLVSLIGYLKKSIRSFFLLSGALGYFLVTYLFYTAMGMYNFLFLCYVTLLALSFFGLFITARALELLGNFHFSEKTPTKAVGGFLMFNAISIAFLWLGIVVPPLIDGSIYPVELNHFTTLIVQGFDLGLLLPICFVIGFLLFRKKRLGYIYSTIYLGFLSLLMTALTAKIIAMYIVGVNVVPVIFIIPSFNLVTVICTFLMIKNIKAGPSNGMKHTYA</sequence>
<feature type="transmembrane region" description="Helical" evidence="1">
    <location>
        <begin position="199"/>
        <end position="220"/>
    </location>
</feature>
<accession>A0ABT8C5M1</accession>
<dbReference type="EMBL" id="JAUFQS010000004">
    <property type="protein sequence ID" value="MDN3686986.1"/>
    <property type="molecule type" value="Genomic_DNA"/>
</dbReference>
<dbReference type="RefSeq" id="WP_163383880.1">
    <property type="nucleotide sequence ID" value="NZ_JAUFQS010000004.1"/>
</dbReference>
<keyword evidence="3" id="KW-1185">Reference proteome</keyword>
<keyword evidence="1" id="KW-1133">Transmembrane helix</keyword>
<proteinExistence type="predicted"/>
<feature type="transmembrane region" description="Helical" evidence="1">
    <location>
        <begin position="7"/>
        <end position="28"/>
    </location>
</feature>
<keyword evidence="1" id="KW-0472">Membrane</keyword>
<keyword evidence="1" id="KW-0812">Transmembrane</keyword>
<comment type="caution">
    <text evidence="2">The sequence shown here is derived from an EMBL/GenBank/DDBJ whole genome shotgun (WGS) entry which is preliminary data.</text>
</comment>
<gene>
    <name evidence="2" type="ORF">QWZ15_04025</name>
</gene>
<evidence type="ECO:0000313" key="2">
    <source>
        <dbReference type="EMBL" id="MDN3686986.1"/>
    </source>
</evidence>
<organism evidence="2 3">
    <name type="scientific">Cyclobacterium jeungdonense</name>
    <dbReference type="NCBI Taxonomy" id="708087"/>
    <lineage>
        <taxon>Bacteria</taxon>
        <taxon>Pseudomonadati</taxon>
        <taxon>Bacteroidota</taxon>
        <taxon>Cytophagia</taxon>
        <taxon>Cytophagales</taxon>
        <taxon>Cyclobacteriaceae</taxon>
        <taxon>Cyclobacterium</taxon>
    </lineage>
</organism>
<evidence type="ECO:0000256" key="1">
    <source>
        <dbReference type="SAM" id="Phobius"/>
    </source>
</evidence>
<name>A0ABT8C5M1_9BACT</name>
<feature type="transmembrane region" description="Helical" evidence="1">
    <location>
        <begin position="69"/>
        <end position="87"/>
    </location>
</feature>
<feature type="transmembrane region" description="Helical" evidence="1">
    <location>
        <begin position="232"/>
        <end position="255"/>
    </location>
</feature>
<reference evidence="3" key="1">
    <citation type="journal article" date="2019" name="Int. J. Syst. Evol. Microbiol.">
        <title>The Global Catalogue of Microorganisms (GCM) 10K type strain sequencing project: providing services to taxonomists for standard genome sequencing and annotation.</title>
        <authorList>
            <consortium name="The Broad Institute Genomics Platform"/>
            <consortium name="The Broad Institute Genome Sequencing Center for Infectious Disease"/>
            <person name="Wu L."/>
            <person name="Ma J."/>
        </authorList>
    </citation>
    <scope>NUCLEOTIDE SEQUENCE [LARGE SCALE GENOMIC DNA]</scope>
    <source>
        <strain evidence="3">CECT 7706</strain>
    </source>
</reference>
<feature type="transmembrane region" description="Helical" evidence="1">
    <location>
        <begin position="261"/>
        <end position="280"/>
    </location>
</feature>
<evidence type="ECO:0000313" key="3">
    <source>
        <dbReference type="Proteomes" id="UP001236663"/>
    </source>
</evidence>
<feature type="transmembrane region" description="Helical" evidence="1">
    <location>
        <begin position="117"/>
        <end position="137"/>
    </location>
</feature>